<keyword evidence="1" id="KW-0732">Signal</keyword>
<accession>A0A164RAX5</accession>
<feature type="chain" id="PRO_5007852820" evidence="1">
    <location>
        <begin position="17"/>
        <end position="76"/>
    </location>
</feature>
<dbReference type="Proteomes" id="UP000076858">
    <property type="component" value="Unassembled WGS sequence"/>
</dbReference>
<organism evidence="2 3">
    <name type="scientific">Daphnia magna</name>
    <dbReference type="NCBI Taxonomy" id="35525"/>
    <lineage>
        <taxon>Eukaryota</taxon>
        <taxon>Metazoa</taxon>
        <taxon>Ecdysozoa</taxon>
        <taxon>Arthropoda</taxon>
        <taxon>Crustacea</taxon>
        <taxon>Branchiopoda</taxon>
        <taxon>Diplostraca</taxon>
        <taxon>Cladocera</taxon>
        <taxon>Anomopoda</taxon>
        <taxon>Daphniidae</taxon>
        <taxon>Daphnia</taxon>
    </lineage>
</organism>
<feature type="signal peptide" evidence="1">
    <location>
        <begin position="1"/>
        <end position="16"/>
    </location>
</feature>
<evidence type="ECO:0000313" key="2">
    <source>
        <dbReference type="EMBL" id="KZS08486.1"/>
    </source>
</evidence>
<gene>
    <name evidence="2" type="ORF">APZ42_027131</name>
</gene>
<keyword evidence="3" id="KW-1185">Reference proteome</keyword>
<name>A0A164RAX5_9CRUS</name>
<comment type="caution">
    <text evidence="2">The sequence shown here is derived from an EMBL/GenBank/DDBJ whole genome shotgun (WGS) entry which is preliminary data.</text>
</comment>
<dbReference type="EMBL" id="LRGB01002190">
    <property type="protein sequence ID" value="KZS08486.1"/>
    <property type="molecule type" value="Genomic_DNA"/>
</dbReference>
<proteinExistence type="predicted"/>
<protein>
    <submittedName>
        <fullName evidence="2">Uncharacterized protein</fullName>
    </submittedName>
</protein>
<evidence type="ECO:0000256" key="1">
    <source>
        <dbReference type="SAM" id="SignalP"/>
    </source>
</evidence>
<dbReference type="AlphaFoldDB" id="A0A164RAX5"/>
<reference evidence="2 3" key="1">
    <citation type="submission" date="2016-03" db="EMBL/GenBank/DDBJ databases">
        <title>EvidentialGene: Evidence-directed Construction of Genes on Genomes.</title>
        <authorList>
            <person name="Gilbert D.G."/>
            <person name="Choi J.-H."/>
            <person name="Mockaitis K."/>
            <person name="Colbourne J."/>
            <person name="Pfrender M."/>
        </authorList>
    </citation>
    <scope>NUCLEOTIDE SEQUENCE [LARGE SCALE GENOMIC DNA]</scope>
    <source>
        <strain evidence="2 3">Xinb3</strain>
        <tissue evidence="2">Complete organism</tissue>
    </source>
</reference>
<evidence type="ECO:0000313" key="3">
    <source>
        <dbReference type="Proteomes" id="UP000076858"/>
    </source>
</evidence>
<sequence>MGNFSIRWTFFVLCNGYPLFLKLGSRAETTMLNVDLIDFFIALNLYLNADDGQNRCVKICIKLKKEINLKKKKPSD</sequence>